<dbReference type="GO" id="GO:0036440">
    <property type="term" value="F:citrate synthase activity"/>
    <property type="evidence" value="ECO:0007669"/>
    <property type="project" value="UniProtKB-EC"/>
</dbReference>
<gene>
    <name evidence="5" type="ORF">A2G96_04610</name>
</gene>
<evidence type="ECO:0000256" key="3">
    <source>
        <dbReference type="ARBA" id="ARBA00012972"/>
    </source>
</evidence>
<dbReference type="Gene3D" id="1.10.230.10">
    <property type="entry name" value="Cytochrome P450-Terp, domain 2"/>
    <property type="match status" value="1"/>
</dbReference>
<organism evidence="5 6">
    <name type="scientific">Cupriavidus nantongensis</name>
    <dbReference type="NCBI Taxonomy" id="1796606"/>
    <lineage>
        <taxon>Bacteria</taxon>
        <taxon>Pseudomonadati</taxon>
        <taxon>Pseudomonadota</taxon>
        <taxon>Betaproteobacteria</taxon>
        <taxon>Burkholderiales</taxon>
        <taxon>Burkholderiaceae</taxon>
        <taxon>Cupriavidus</taxon>
    </lineage>
</organism>
<dbReference type="InterPro" id="IPR016142">
    <property type="entry name" value="Citrate_synth-like_lrg_a-sub"/>
</dbReference>
<dbReference type="GO" id="GO:0005829">
    <property type="term" value="C:cytosol"/>
    <property type="evidence" value="ECO:0007669"/>
    <property type="project" value="TreeGrafter"/>
</dbReference>
<dbReference type="SUPFAM" id="SSF48256">
    <property type="entry name" value="Citrate synthase"/>
    <property type="match status" value="1"/>
</dbReference>
<accession>A0A142JG64</accession>
<dbReference type="AlphaFoldDB" id="A0A142JG64"/>
<dbReference type="OrthoDB" id="3284791at2"/>
<sequence length="265" mass="27091">MAETKHPRAAGQTSIAHVDVHGVSVHGKDLSEALIGKTGFTAYFLFLLTGREPDAKLVAITDACLVAIAEHGLVPSVQAARMTLAAAPDALQGAVAAGVLGCGSVILGASESAGQLLAEVLAGREHGTLAESANSVVRAVRQARKPLPGFGHPTHKLGDPRAHRLLAIARELDIAGDHVAALEAVAAAVPEHYSKPLPLNVSGAIPAVLLDAGYPATALKGVPLLARVASLIAHLQEERRQPIGFILADAAEHAIAYSAAPAQAS</sequence>
<keyword evidence="6" id="KW-1185">Reference proteome</keyword>
<dbReference type="PANTHER" id="PTHR11739:SF4">
    <property type="entry name" value="CITRATE SYNTHASE, PEROXISOMAL"/>
    <property type="match status" value="1"/>
</dbReference>
<dbReference type="NCBIfam" id="NF004868">
    <property type="entry name" value="PRK06224.1-5"/>
    <property type="match status" value="1"/>
</dbReference>
<evidence type="ECO:0000256" key="2">
    <source>
        <dbReference type="ARBA" id="ARBA00010566"/>
    </source>
</evidence>
<dbReference type="Gene3D" id="1.10.580.10">
    <property type="entry name" value="Citrate Synthase, domain 1"/>
    <property type="match status" value="1"/>
</dbReference>
<dbReference type="GO" id="GO:0005975">
    <property type="term" value="P:carbohydrate metabolic process"/>
    <property type="evidence" value="ECO:0007669"/>
    <property type="project" value="TreeGrafter"/>
</dbReference>
<keyword evidence="5" id="KW-0456">Lyase</keyword>
<dbReference type="EMBL" id="CP014844">
    <property type="protein sequence ID" value="AMR77076.1"/>
    <property type="molecule type" value="Genomic_DNA"/>
</dbReference>
<comment type="pathway">
    <text evidence="1">Carbohydrate metabolism; tricarboxylic acid cycle; isocitrate from oxaloacetate: step 1/2.</text>
</comment>
<dbReference type="STRING" id="1796606.A2G96_04610"/>
<dbReference type="CDD" id="cd06100">
    <property type="entry name" value="CCL_ACL-C"/>
    <property type="match status" value="1"/>
</dbReference>
<dbReference type="RefSeq" id="WP_062797188.1">
    <property type="nucleotide sequence ID" value="NZ_CP014844.1"/>
</dbReference>
<dbReference type="KEGG" id="cnan:A2G96_04610"/>
<evidence type="ECO:0000256" key="4">
    <source>
        <dbReference type="ARBA" id="ARBA00022679"/>
    </source>
</evidence>
<comment type="similarity">
    <text evidence="2">Belongs to the citrate synthase family.</text>
</comment>
<dbReference type="GO" id="GO:0016829">
    <property type="term" value="F:lyase activity"/>
    <property type="evidence" value="ECO:0007669"/>
    <property type="project" value="UniProtKB-KW"/>
</dbReference>
<evidence type="ECO:0000313" key="5">
    <source>
        <dbReference type="EMBL" id="AMR77076.1"/>
    </source>
</evidence>
<dbReference type="EC" id="2.3.3.16" evidence="3"/>
<proteinExistence type="inferred from homology"/>
<dbReference type="UniPathway" id="UPA00223">
    <property type="reaction ID" value="UER00717"/>
</dbReference>
<dbReference type="Proteomes" id="UP000075238">
    <property type="component" value="Chromosome 1"/>
</dbReference>
<dbReference type="InterPro" id="IPR036969">
    <property type="entry name" value="Citrate_synthase_sf"/>
</dbReference>
<dbReference type="PANTHER" id="PTHR11739">
    <property type="entry name" value="CITRATE SYNTHASE"/>
    <property type="match status" value="1"/>
</dbReference>
<dbReference type="InterPro" id="IPR002020">
    <property type="entry name" value="Citrate_synthase"/>
</dbReference>
<dbReference type="GO" id="GO:0006099">
    <property type="term" value="P:tricarboxylic acid cycle"/>
    <property type="evidence" value="ECO:0007669"/>
    <property type="project" value="UniProtKB-UniPathway"/>
</dbReference>
<reference evidence="5 6" key="1">
    <citation type="submission" date="2016-03" db="EMBL/GenBank/DDBJ databases">
        <title>Complete genome sequence of a novel chlorpyrifos degrading bacterium, Cupriavidus nantongensis sp. X1.</title>
        <authorList>
            <person name="Fang L."/>
        </authorList>
    </citation>
    <scope>NUCLEOTIDE SEQUENCE [LARGE SCALE GENOMIC DNA]</scope>
    <source>
        <strain evidence="5 6">X1</strain>
    </source>
</reference>
<dbReference type="InterPro" id="IPR016143">
    <property type="entry name" value="Citrate_synth-like_sm_a-sub"/>
</dbReference>
<evidence type="ECO:0000313" key="6">
    <source>
        <dbReference type="Proteomes" id="UP000075238"/>
    </source>
</evidence>
<keyword evidence="4" id="KW-0808">Transferase</keyword>
<name>A0A142JG64_9BURK</name>
<protein>
    <recommendedName>
        <fullName evidence="3">citrate synthase (unknown stereospecificity)</fullName>
        <ecNumber evidence="3">2.3.3.16</ecNumber>
    </recommendedName>
</protein>
<dbReference type="Pfam" id="PF00285">
    <property type="entry name" value="Citrate_synt"/>
    <property type="match status" value="1"/>
</dbReference>
<evidence type="ECO:0000256" key="1">
    <source>
        <dbReference type="ARBA" id="ARBA00004751"/>
    </source>
</evidence>